<dbReference type="Gene3D" id="3.40.50.2300">
    <property type="match status" value="2"/>
</dbReference>
<dbReference type="PANTHER" id="PTHR30146">
    <property type="entry name" value="LACI-RELATED TRANSCRIPTIONAL REPRESSOR"/>
    <property type="match status" value="1"/>
</dbReference>
<keyword evidence="3" id="KW-0804">Transcription</keyword>
<name>A0ABW4JNE5_9BACL</name>
<dbReference type="Pfam" id="PF13377">
    <property type="entry name" value="Peripla_BP_3"/>
    <property type="match status" value="1"/>
</dbReference>
<organism evidence="5 6">
    <name type="scientific">Alicyclobacillus fodiniaquatilis</name>
    <dbReference type="NCBI Taxonomy" id="1661150"/>
    <lineage>
        <taxon>Bacteria</taxon>
        <taxon>Bacillati</taxon>
        <taxon>Bacillota</taxon>
        <taxon>Bacilli</taxon>
        <taxon>Bacillales</taxon>
        <taxon>Alicyclobacillaceae</taxon>
        <taxon>Alicyclobacillus</taxon>
    </lineage>
</organism>
<dbReference type="Gene3D" id="1.10.260.40">
    <property type="entry name" value="lambda repressor-like DNA-binding domains"/>
    <property type="match status" value="1"/>
</dbReference>
<dbReference type="SUPFAM" id="SSF47413">
    <property type="entry name" value="lambda repressor-like DNA-binding domains"/>
    <property type="match status" value="1"/>
</dbReference>
<dbReference type="InterPro" id="IPR046335">
    <property type="entry name" value="LacI/GalR-like_sensor"/>
</dbReference>
<dbReference type="Proteomes" id="UP001597079">
    <property type="component" value="Unassembled WGS sequence"/>
</dbReference>
<protein>
    <submittedName>
        <fullName evidence="5">LacI family DNA-binding transcriptional regulator</fullName>
    </submittedName>
</protein>
<accession>A0ABW4JNE5</accession>
<dbReference type="PROSITE" id="PS50932">
    <property type="entry name" value="HTH_LACI_2"/>
    <property type="match status" value="1"/>
</dbReference>
<comment type="caution">
    <text evidence="5">The sequence shown here is derived from an EMBL/GenBank/DDBJ whole genome shotgun (WGS) entry which is preliminary data.</text>
</comment>
<dbReference type="PANTHER" id="PTHR30146:SF109">
    <property type="entry name" value="HTH-TYPE TRANSCRIPTIONAL REGULATOR GALS"/>
    <property type="match status" value="1"/>
</dbReference>
<dbReference type="InterPro" id="IPR010982">
    <property type="entry name" value="Lambda_DNA-bd_dom_sf"/>
</dbReference>
<dbReference type="GO" id="GO:0003677">
    <property type="term" value="F:DNA binding"/>
    <property type="evidence" value="ECO:0007669"/>
    <property type="project" value="UniProtKB-KW"/>
</dbReference>
<dbReference type="CDD" id="cd06267">
    <property type="entry name" value="PBP1_LacI_sugar_binding-like"/>
    <property type="match status" value="1"/>
</dbReference>
<dbReference type="InterPro" id="IPR000843">
    <property type="entry name" value="HTH_LacI"/>
</dbReference>
<evidence type="ECO:0000259" key="4">
    <source>
        <dbReference type="PROSITE" id="PS50932"/>
    </source>
</evidence>
<keyword evidence="6" id="KW-1185">Reference proteome</keyword>
<dbReference type="SMART" id="SM00354">
    <property type="entry name" value="HTH_LACI"/>
    <property type="match status" value="1"/>
</dbReference>
<keyword evidence="1" id="KW-0805">Transcription regulation</keyword>
<evidence type="ECO:0000256" key="3">
    <source>
        <dbReference type="ARBA" id="ARBA00023163"/>
    </source>
</evidence>
<feature type="domain" description="HTH lacI-type" evidence="4">
    <location>
        <begin position="3"/>
        <end position="56"/>
    </location>
</feature>
<dbReference type="EMBL" id="JBHUCX010000074">
    <property type="protein sequence ID" value="MFD1676645.1"/>
    <property type="molecule type" value="Genomic_DNA"/>
</dbReference>
<reference evidence="6" key="1">
    <citation type="journal article" date="2019" name="Int. J. Syst. Evol. Microbiol.">
        <title>The Global Catalogue of Microorganisms (GCM) 10K type strain sequencing project: providing services to taxonomists for standard genome sequencing and annotation.</title>
        <authorList>
            <consortium name="The Broad Institute Genomics Platform"/>
            <consortium name="The Broad Institute Genome Sequencing Center for Infectious Disease"/>
            <person name="Wu L."/>
            <person name="Ma J."/>
        </authorList>
    </citation>
    <scope>NUCLEOTIDE SEQUENCE [LARGE SCALE GENOMIC DNA]</scope>
    <source>
        <strain evidence="6">CGMCC 1.12286</strain>
    </source>
</reference>
<evidence type="ECO:0000256" key="2">
    <source>
        <dbReference type="ARBA" id="ARBA00023125"/>
    </source>
</evidence>
<keyword evidence="2 5" id="KW-0238">DNA-binding</keyword>
<dbReference type="RefSeq" id="WP_377944553.1">
    <property type="nucleotide sequence ID" value="NZ_JBHUCX010000074.1"/>
</dbReference>
<sequence>MTPTIKDVAKLANTSKSTVSRYLNGKPVKKQTEEAVRRAIAELNYHPNMNARRLVLDKTQEIGIVVDDITNRFYSAILKGVRRILDANGYDCVFYTLGLHHRKETDFLDLLYEGQVDGLIFVSFMRRSEDDVEEMKASSFPVVLIGDDAGVNEIPSIDVDNSSGVIDVVNYLYRIGHRDIAYISGPDGAAATKARMEGYQASIARLGLKLNPDLIVVSDWSNKGGYTAMQQLLEVGGFTAVVASNDESAFGAMSAMQEQGYNIPKDFSIVGFDDIDISSWSYPSLTTVRQPFEQMGSNAAQMLLEMIDSDGERSYSRDLLKPQLIVRSSCLTL</sequence>
<dbReference type="CDD" id="cd01392">
    <property type="entry name" value="HTH_LacI"/>
    <property type="match status" value="1"/>
</dbReference>
<dbReference type="InterPro" id="IPR028082">
    <property type="entry name" value="Peripla_BP_I"/>
</dbReference>
<gene>
    <name evidence="5" type="ORF">ACFSB2_18390</name>
</gene>
<dbReference type="SUPFAM" id="SSF53822">
    <property type="entry name" value="Periplasmic binding protein-like I"/>
    <property type="match status" value="1"/>
</dbReference>
<evidence type="ECO:0000313" key="5">
    <source>
        <dbReference type="EMBL" id="MFD1676645.1"/>
    </source>
</evidence>
<dbReference type="Pfam" id="PF00356">
    <property type="entry name" value="LacI"/>
    <property type="match status" value="1"/>
</dbReference>
<evidence type="ECO:0000256" key="1">
    <source>
        <dbReference type="ARBA" id="ARBA00023015"/>
    </source>
</evidence>
<proteinExistence type="predicted"/>
<evidence type="ECO:0000313" key="6">
    <source>
        <dbReference type="Proteomes" id="UP001597079"/>
    </source>
</evidence>